<organism evidence="1 2">
    <name type="scientific">Dufourea novaeangliae</name>
    <name type="common">Sweat bee</name>
    <dbReference type="NCBI Taxonomy" id="178035"/>
    <lineage>
        <taxon>Eukaryota</taxon>
        <taxon>Metazoa</taxon>
        <taxon>Ecdysozoa</taxon>
        <taxon>Arthropoda</taxon>
        <taxon>Hexapoda</taxon>
        <taxon>Insecta</taxon>
        <taxon>Pterygota</taxon>
        <taxon>Neoptera</taxon>
        <taxon>Endopterygota</taxon>
        <taxon>Hymenoptera</taxon>
        <taxon>Apocrita</taxon>
        <taxon>Aculeata</taxon>
        <taxon>Apoidea</taxon>
        <taxon>Anthophila</taxon>
        <taxon>Halictidae</taxon>
        <taxon>Rophitinae</taxon>
        <taxon>Dufourea</taxon>
    </lineage>
</organism>
<reference evidence="1 2" key="1">
    <citation type="submission" date="2015-07" db="EMBL/GenBank/DDBJ databases">
        <title>The genome of Dufourea novaeangliae.</title>
        <authorList>
            <person name="Pan H."/>
            <person name="Kapheim K."/>
        </authorList>
    </citation>
    <scope>NUCLEOTIDE SEQUENCE [LARGE SCALE GENOMIC DNA]</scope>
    <source>
        <strain evidence="1">0120121106</strain>
        <tissue evidence="1">Whole body</tissue>
    </source>
</reference>
<evidence type="ECO:0000313" key="1">
    <source>
        <dbReference type="EMBL" id="KZC04855.1"/>
    </source>
</evidence>
<protein>
    <submittedName>
        <fullName evidence="1">Uncharacterized protein</fullName>
    </submittedName>
</protein>
<dbReference type="AlphaFoldDB" id="A0A154NYV4"/>
<sequence>MALEFLFVAKNPEPTMVRHCAPNNQYLLYFIEYCDKTSCALLHVNIPNKM</sequence>
<keyword evidence="2" id="KW-1185">Reference proteome</keyword>
<name>A0A154NYV4_DUFNO</name>
<proteinExistence type="predicted"/>
<dbReference type="Proteomes" id="UP000076502">
    <property type="component" value="Unassembled WGS sequence"/>
</dbReference>
<accession>A0A154NYV4</accession>
<gene>
    <name evidence="1" type="ORF">WN55_09654</name>
</gene>
<evidence type="ECO:0000313" key="2">
    <source>
        <dbReference type="Proteomes" id="UP000076502"/>
    </source>
</evidence>
<dbReference type="EMBL" id="KQ434783">
    <property type="protein sequence ID" value="KZC04855.1"/>
    <property type="molecule type" value="Genomic_DNA"/>
</dbReference>